<dbReference type="InParanoid" id="A0A1B1AGM5"/>
<evidence type="ECO:0000256" key="1">
    <source>
        <dbReference type="SAM" id="MobiDB-lite"/>
    </source>
</evidence>
<name>A0A1B1AGM5_9PROT</name>
<evidence type="ECO:0000313" key="3">
    <source>
        <dbReference type="Proteomes" id="UP000092498"/>
    </source>
</evidence>
<dbReference type="AlphaFoldDB" id="A0A1B1AGM5"/>
<organism evidence="2 3">
    <name type="scientific">Candidatus Viadribacter manganicus</name>
    <dbReference type="NCBI Taxonomy" id="1759059"/>
    <lineage>
        <taxon>Bacteria</taxon>
        <taxon>Pseudomonadati</taxon>
        <taxon>Pseudomonadota</taxon>
        <taxon>Alphaproteobacteria</taxon>
        <taxon>Hyphomonadales</taxon>
        <taxon>Hyphomonadaceae</taxon>
        <taxon>Candidatus Viadribacter</taxon>
    </lineage>
</organism>
<sequence>MTNGGEGIGAGVCEIGRAALAQHGLRQLMIGAGIGLVASAQSQDQHTQTDTQHLPSPLRLKSPSRALWSGACQLNSRLRAHLRAGPRPRLQSEAARLLWALVSIKTCGQWEIEPDRLRYERNAVKAALVCVECGSIEENPMNVPKGALALALALAAASLASPASAEVRLSFAAGLDYSNGKYGQAENTEIIAVPFGVRLSVDDWTFRANSSYLTVTGPADVTEDGETSQSTGARQGAERGIGDTTLSVERAFRRIGGSPAYVTASARARLPSGDETQGLGVGAVDYSLVGEAGVSTDEGGVYVSAGYRFLGQTDDGPERQDGMQGAIGAWAPLTNRVRVGAFGSWREASIEGGENPASAGAYISYRMSERLRVTFTASAGLSDASADETAGIRFNWLPGALND</sequence>
<feature type="region of interest" description="Disordered" evidence="1">
    <location>
        <begin position="218"/>
        <end position="240"/>
    </location>
</feature>
<evidence type="ECO:0000313" key="2">
    <source>
        <dbReference type="EMBL" id="ANP45708.1"/>
    </source>
</evidence>
<dbReference type="KEGG" id="cbot:ATE48_07145"/>
<keyword evidence="3" id="KW-1185">Reference proteome</keyword>
<reference evidence="2 3" key="1">
    <citation type="submission" date="2015-11" db="EMBL/GenBank/DDBJ databases">
        <title>Whole-Genome Sequence of Candidatus Oderbacter manganicum from the National Park Lower Oder Valley, Germany.</title>
        <authorList>
            <person name="Braun B."/>
            <person name="Liere K."/>
            <person name="Szewzyk U."/>
        </authorList>
    </citation>
    <scope>NUCLEOTIDE SEQUENCE [LARGE SCALE GENOMIC DNA]</scope>
    <source>
        <strain evidence="2 3">OTSz_A_272</strain>
    </source>
</reference>
<gene>
    <name evidence="2" type="ORF">ATE48_07145</name>
</gene>
<dbReference type="Proteomes" id="UP000092498">
    <property type="component" value="Chromosome"/>
</dbReference>
<dbReference type="EMBL" id="CP013244">
    <property type="protein sequence ID" value="ANP45708.1"/>
    <property type="molecule type" value="Genomic_DNA"/>
</dbReference>
<protein>
    <submittedName>
        <fullName evidence="2">Uncharacterized protein</fullName>
    </submittedName>
</protein>
<proteinExistence type="predicted"/>
<accession>A0A1B1AGM5</accession>